<dbReference type="SUPFAM" id="SSF53218">
    <property type="entry name" value="Molybdenum cofactor biosynthesis proteins"/>
    <property type="match status" value="1"/>
</dbReference>
<dbReference type="SMART" id="SM00852">
    <property type="entry name" value="MoCF_biosynth"/>
    <property type="match status" value="1"/>
</dbReference>
<gene>
    <name evidence="7" type="ORF">GCM10007304_27830</name>
</gene>
<dbReference type="GO" id="GO:0016779">
    <property type="term" value="F:nucleotidyltransferase activity"/>
    <property type="evidence" value="ECO:0007669"/>
    <property type="project" value="UniProtKB-ARBA"/>
</dbReference>
<evidence type="ECO:0000313" key="8">
    <source>
        <dbReference type="Proteomes" id="UP000654257"/>
    </source>
</evidence>
<comment type="caution">
    <text evidence="7">The sequence shown here is derived from an EMBL/GenBank/DDBJ whole genome shotgun (WGS) entry which is preliminary data.</text>
</comment>
<feature type="domain" description="MoaB/Mog" evidence="6">
    <location>
        <begin position="363"/>
        <end position="500"/>
    </location>
</feature>
<dbReference type="GO" id="GO:0061599">
    <property type="term" value="F:molybdopterin molybdotransferase activity"/>
    <property type="evidence" value="ECO:0007669"/>
    <property type="project" value="UniProtKB-UniRule"/>
</dbReference>
<evidence type="ECO:0000256" key="4">
    <source>
        <dbReference type="ARBA" id="ARBA00047317"/>
    </source>
</evidence>
<dbReference type="EMBL" id="BMCU01000003">
    <property type="protein sequence ID" value="GGG12292.1"/>
    <property type="molecule type" value="Genomic_DNA"/>
</dbReference>
<dbReference type="AlphaFoldDB" id="A0A917D818"/>
<evidence type="ECO:0000256" key="1">
    <source>
        <dbReference type="ARBA" id="ARBA00002901"/>
    </source>
</evidence>
<dbReference type="RefSeq" id="WP_188545466.1">
    <property type="nucleotide sequence ID" value="NZ_BMCU01000003.1"/>
</dbReference>
<reference evidence="7" key="2">
    <citation type="submission" date="2020-09" db="EMBL/GenBank/DDBJ databases">
        <authorList>
            <person name="Sun Q."/>
            <person name="Sedlacek I."/>
        </authorList>
    </citation>
    <scope>NUCLEOTIDE SEQUENCE</scope>
    <source>
        <strain evidence="7">CCM 7905</strain>
    </source>
</reference>
<keyword evidence="5" id="KW-0501">Molybdenum cofactor biosynthesis</keyword>
<dbReference type="Gene3D" id="2.170.190.11">
    <property type="entry name" value="Molybdopterin biosynthesis moea protein, domain 3"/>
    <property type="match status" value="1"/>
</dbReference>
<name>A0A917D818_9NOCA</name>
<dbReference type="InterPro" id="IPR036425">
    <property type="entry name" value="MoaB/Mog-like_dom_sf"/>
</dbReference>
<dbReference type="PANTHER" id="PTHR10192">
    <property type="entry name" value="MOLYBDOPTERIN BIOSYNTHESIS PROTEIN"/>
    <property type="match status" value="1"/>
</dbReference>
<comment type="similarity">
    <text evidence="2 5">Belongs to the MoeA family.</text>
</comment>
<dbReference type="EC" id="2.10.1.1" evidence="5"/>
<evidence type="ECO:0000313" key="7">
    <source>
        <dbReference type="EMBL" id="GGG12292.1"/>
    </source>
</evidence>
<dbReference type="SUPFAM" id="SSF53448">
    <property type="entry name" value="Nucleotide-diphospho-sugar transferases"/>
    <property type="match status" value="1"/>
</dbReference>
<dbReference type="Gene3D" id="3.90.550.10">
    <property type="entry name" value="Spore Coat Polysaccharide Biosynthesis Protein SpsA, Chain A"/>
    <property type="match status" value="1"/>
</dbReference>
<comment type="pathway">
    <text evidence="5">Cofactor biosynthesis; molybdopterin biosynthesis.</text>
</comment>
<dbReference type="InterPro" id="IPR001453">
    <property type="entry name" value="MoaB/Mog_dom"/>
</dbReference>
<dbReference type="GO" id="GO:0006777">
    <property type="term" value="P:Mo-molybdopterin cofactor biosynthetic process"/>
    <property type="evidence" value="ECO:0007669"/>
    <property type="project" value="UniProtKB-UniRule"/>
</dbReference>
<evidence type="ECO:0000259" key="6">
    <source>
        <dbReference type="SMART" id="SM00852"/>
    </source>
</evidence>
<dbReference type="Gene3D" id="3.40.980.10">
    <property type="entry name" value="MoaB/Mog-like domain"/>
    <property type="match status" value="1"/>
</dbReference>
<evidence type="ECO:0000256" key="2">
    <source>
        <dbReference type="ARBA" id="ARBA00010763"/>
    </source>
</evidence>
<dbReference type="InterPro" id="IPR005110">
    <property type="entry name" value="MoeA_linker/N"/>
</dbReference>
<keyword evidence="5" id="KW-0479">Metal-binding</keyword>
<dbReference type="InterPro" id="IPR036688">
    <property type="entry name" value="MoeA_C_domain_IV_sf"/>
</dbReference>
<keyword evidence="8" id="KW-1185">Reference proteome</keyword>
<dbReference type="SUPFAM" id="SSF63882">
    <property type="entry name" value="MoeA N-terminal region -like"/>
    <property type="match status" value="1"/>
</dbReference>
<sequence length="578" mass="59286">MPVDAVLLAGGLGTRMGGVDKPSLVVAGTSLLERAVSAVSVHGRVVVVGPQRELSDPPRRLLWAREEPVHGGPVAALAAGVAALDRDSRAGESAVIVLAADMPWVNEADVQTLVDRLTTDDSVDAVFASDADGVTQYLYGVWRGDALRRSLGDGAAAGRAMRALVPERTATIEIGTTADIDTESDLDRVLGATTLSLADARARVRAVLALLPPRSVPVQDAAEAVLGEPLRALTAFPRFDTSAMDGYAVAGDGPWNVRDDVVYAGHGGPEPLASGSAVRIATGARVPPGSTSVFRDEHVTLDGSRLDLLPDAPVRNDTRRTGEDWTVGSTLAPSGVSVTPALVSTALSAGVESLLVRGPATVRTVVTGDEIRSSGPLADNQIRDSIGPVLPSFLRACGFRPRGETHTLDSEGGFDTTLTAASDVDVVVVVGATGGGAADRLRGALDRAGARVVVGSVACRPGGSCVIAVLPDRRVVFGLPGNPYAAVATLLCLGPSISAALTGAAPTVPRTGQLIDPPPTTTSARLVPAVHEGDDRWHASESTRTAHLAGLLGCDGIAVVTPGTVSGDRTEILPVPIR</sequence>
<dbReference type="InterPro" id="IPR038987">
    <property type="entry name" value="MoeA-like"/>
</dbReference>
<dbReference type="PANTHER" id="PTHR10192:SF5">
    <property type="entry name" value="GEPHYRIN"/>
    <property type="match status" value="1"/>
</dbReference>
<dbReference type="Proteomes" id="UP000654257">
    <property type="component" value="Unassembled WGS sequence"/>
</dbReference>
<proteinExistence type="inferred from homology"/>
<dbReference type="InterPro" id="IPR029044">
    <property type="entry name" value="Nucleotide-diphossugar_trans"/>
</dbReference>
<comment type="cofactor">
    <cofactor evidence="5">
        <name>Mg(2+)</name>
        <dbReference type="ChEBI" id="CHEBI:18420"/>
    </cofactor>
</comment>
<dbReference type="GO" id="GO:0046872">
    <property type="term" value="F:metal ion binding"/>
    <property type="evidence" value="ECO:0007669"/>
    <property type="project" value="UniProtKB-UniRule"/>
</dbReference>
<accession>A0A917D818</accession>
<dbReference type="GO" id="GO:0005829">
    <property type="term" value="C:cytosol"/>
    <property type="evidence" value="ECO:0007669"/>
    <property type="project" value="TreeGrafter"/>
</dbReference>
<reference evidence="7" key="1">
    <citation type="journal article" date="2014" name="Int. J. Syst. Evol. Microbiol.">
        <title>Complete genome sequence of Corynebacterium casei LMG S-19264T (=DSM 44701T), isolated from a smear-ripened cheese.</title>
        <authorList>
            <consortium name="US DOE Joint Genome Institute (JGI-PGF)"/>
            <person name="Walter F."/>
            <person name="Albersmeier A."/>
            <person name="Kalinowski J."/>
            <person name="Ruckert C."/>
        </authorList>
    </citation>
    <scope>NUCLEOTIDE SEQUENCE</scope>
    <source>
        <strain evidence="7">CCM 7905</strain>
    </source>
</reference>
<dbReference type="Pfam" id="PF00994">
    <property type="entry name" value="MoCF_biosynth"/>
    <property type="match status" value="1"/>
</dbReference>
<evidence type="ECO:0000256" key="3">
    <source>
        <dbReference type="ARBA" id="ARBA00022505"/>
    </source>
</evidence>
<keyword evidence="3 5" id="KW-0500">Molybdenum</keyword>
<dbReference type="Gene3D" id="2.40.340.10">
    <property type="entry name" value="MoeA, C-terminal, domain IV"/>
    <property type="match status" value="1"/>
</dbReference>
<comment type="function">
    <text evidence="1 5">Catalyzes the insertion of molybdate into adenylated molybdopterin with the concomitant release of AMP.</text>
</comment>
<dbReference type="Pfam" id="PF03453">
    <property type="entry name" value="MoeA_N"/>
    <property type="match status" value="1"/>
</dbReference>
<evidence type="ECO:0000256" key="5">
    <source>
        <dbReference type="RuleBase" id="RU365090"/>
    </source>
</evidence>
<comment type="catalytic activity">
    <reaction evidence="4">
        <text>adenylyl-molybdopterin + molybdate = Mo-molybdopterin + AMP + H(+)</text>
        <dbReference type="Rhea" id="RHEA:35047"/>
        <dbReference type="ChEBI" id="CHEBI:15378"/>
        <dbReference type="ChEBI" id="CHEBI:36264"/>
        <dbReference type="ChEBI" id="CHEBI:62727"/>
        <dbReference type="ChEBI" id="CHEBI:71302"/>
        <dbReference type="ChEBI" id="CHEBI:456215"/>
        <dbReference type="EC" id="2.10.1.1"/>
    </reaction>
</comment>
<organism evidence="7 8">
    <name type="scientific">Rhodococcoides trifolii</name>
    <dbReference type="NCBI Taxonomy" id="908250"/>
    <lineage>
        <taxon>Bacteria</taxon>
        <taxon>Bacillati</taxon>
        <taxon>Actinomycetota</taxon>
        <taxon>Actinomycetes</taxon>
        <taxon>Mycobacteriales</taxon>
        <taxon>Nocardiaceae</taxon>
        <taxon>Rhodococcoides</taxon>
    </lineage>
</organism>
<keyword evidence="5" id="KW-0808">Transferase</keyword>
<keyword evidence="5" id="KW-0460">Magnesium</keyword>
<protein>
    <recommendedName>
        <fullName evidence="5">Molybdopterin molybdenumtransferase</fullName>
        <ecNumber evidence="5">2.10.1.1</ecNumber>
    </recommendedName>
</protein>
<dbReference type="Gene3D" id="3.90.105.10">
    <property type="entry name" value="Molybdopterin biosynthesis moea protein, domain 2"/>
    <property type="match status" value="1"/>
</dbReference>
<dbReference type="Pfam" id="PF12804">
    <property type="entry name" value="NTP_transf_3"/>
    <property type="match status" value="1"/>
</dbReference>
<dbReference type="InterPro" id="IPR025877">
    <property type="entry name" value="MobA-like_NTP_Trfase"/>
</dbReference>
<dbReference type="InterPro" id="IPR036135">
    <property type="entry name" value="MoeA_linker/N_sf"/>
</dbReference>